<evidence type="ECO:0000259" key="7">
    <source>
        <dbReference type="Pfam" id="PF04042"/>
    </source>
</evidence>
<evidence type="ECO:0000259" key="8">
    <source>
        <dbReference type="Pfam" id="PF22062"/>
    </source>
</evidence>
<keyword evidence="5" id="KW-0539">Nucleus</keyword>
<feature type="domain" description="DNA polymerase alpha subunit B OB" evidence="8">
    <location>
        <begin position="66"/>
        <end position="151"/>
    </location>
</feature>
<dbReference type="Pfam" id="PF04042">
    <property type="entry name" value="DNA_pol_E_B"/>
    <property type="match status" value="1"/>
</dbReference>
<evidence type="ECO:0000256" key="1">
    <source>
        <dbReference type="ARBA" id="ARBA00004123"/>
    </source>
</evidence>
<dbReference type="InterPro" id="IPR007185">
    <property type="entry name" value="DNA_pol_a/d/e_bsu"/>
</dbReference>
<evidence type="ECO:0000256" key="3">
    <source>
        <dbReference type="ARBA" id="ARBA00018596"/>
    </source>
</evidence>
<dbReference type="GO" id="GO:0003677">
    <property type="term" value="F:DNA binding"/>
    <property type="evidence" value="ECO:0007669"/>
    <property type="project" value="InterPro"/>
</dbReference>
<dbReference type="PANTHER" id="PTHR23061">
    <property type="entry name" value="DNA POLYMERASE 2 ALPHA 70 KDA SUBUNIT"/>
    <property type="match status" value="1"/>
</dbReference>
<dbReference type="Proteomes" id="UP000192758">
    <property type="component" value="Unassembled WGS sequence"/>
</dbReference>
<organism evidence="9 10">
    <name type="scientific">Ecytonucleospora hepatopenaei</name>
    <dbReference type="NCBI Taxonomy" id="646526"/>
    <lineage>
        <taxon>Eukaryota</taxon>
        <taxon>Fungi</taxon>
        <taxon>Fungi incertae sedis</taxon>
        <taxon>Microsporidia</taxon>
        <taxon>Enterocytozoonidae</taxon>
        <taxon>Ecytonucleospora</taxon>
    </lineage>
</organism>
<dbReference type="STRING" id="646526.A0A1W0E5J2"/>
<feature type="compositionally biased region" description="Basic and acidic residues" evidence="6">
    <location>
        <begin position="1"/>
        <end position="20"/>
    </location>
</feature>
<name>A0A1W0E5J2_9MICR</name>
<evidence type="ECO:0000313" key="10">
    <source>
        <dbReference type="Proteomes" id="UP000192758"/>
    </source>
</evidence>
<accession>A0A1W0E5J2</accession>
<dbReference type="EMBL" id="MNPJ01000019">
    <property type="protein sequence ID" value="OQS54515.1"/>
    <property type="molecule type" value="Genomic_DNA"/>
</dbReference>
<evidence type="ECO:0000313" key="9">
    <source>
        <dbReference type="EMBL" id="OQS54515.1"/>
    </source>
</evidence>
<evidence type="ECO:0000256" key="2">
    <source>
        <dbReference type="ARBA" id="ARBA00007299"/>
    </source>
</evidence>
<dbReference type="VEuPathDB" id="MicrosporidiaDB:EHP00_23"/>
<keyword evidence="4" id="KW-0235">DNA replication</keyword>
<reference evidence="9 10" key="1">
    <citation type="journal article" date="2017" name="Environ. Microbiol.">
        <title>Decay of the glycolytic pathway and adaptation to intranuclear parasitism within Enterocytozoonidae microsporidia.</title>
        <authorList>
            <person name="Wiredu Boakye D."/>
            <person name="Jaroenlak P."/>
            <person name="Prachumwat A."/>
            <person name="Williams T.A."/>
            <person name="Bateman K.S."/>
            <person name="Itsathitphaisarn O."/>
            <person name="Sritunyalucksana K."/>
            <person name="Paszkiewicz K.H."/>
            <person name="Moore K.A."/>
            <person name="Stentiford G.D."/>
            <person name="Williams B.A."/>
        </authorList>
    </citation>
    <scope>NUCLEOTIDE SEQUENCE [LARGE SCALE GENOMIC DNA]</scope>
    <source>
        <strain evidence="9 10">TH1</strain>
    </source>
</reference>
<keyword evidence="10" id="KW-1185">Reference proteome</keyword>
<evidence type="ECO:0000256" key="6">
    <source>
        <dbReference type="SAM" id="MobiDB-lite"/>
    </source>
</evidence>
<dbReference type="InterPro" id="IPR054300">
    <property type="entry name" value="OB_DPOA2"/>
</dbReference>
<feature type="region of interest" description="Disordered" evidence="6">
    <location>
        <begin position="1"/>
        <end position="22"/>
    </location>
</feature>
<feature type="domain" description="DNA polymerase alpha/delta/epsilon subunit B" evidence="7">
    <location>
        <begin position="216"/>
        <end position="398"/>
    </location>
</feature>
<comment type="similarity">
    <text evidence="2">Belongs to the DNA polymerase alpha subunit B family.</text>
</comment>
<dbReference type="Pfam" id="PF22062">
    <property type="entry name" value="OB_DPOA2"/>
    <property type="match status" value="1"/>
</dbReference>
<dbReference type="AlphaFoldDB" id="A0A1W0E5J2"/>
<evidence type="ECO:0000256" key="5">
    <source>
        <dbReference type="ARBA" id="ARBA00023242"/>
    </source>
</evidence>
<comment type="caution">
    <text evidence="9">The sequence shown here is derived from an EMBL/GenBank/DDBJ whole genome shotgun (WGS) entry which is preliminary data.</text>
</comment>
<proteinExistence type="inferred from homology"/>
<dbReference type="GO" id="GO:0005658">
    <property type="term" value="C:alpha DNA polymerase:primase complex"/>
    <property type="evidence" value="ECO:0007669"/>
    <property type="project" value="TreeGrafter"/>
</dbReference>
<gene>
    <name evidence="9" type="ORF">EHP00_23</name>
</gene>
<dbReference type="PANTHER" id="PTHR23061:SF12">
    <property type="entry name" value="DNA POLYMERASE ALPHA SUBUNIT B"/>
    <property type="match status" value="1"/>
</dbReference>
<comment type="subcellular location">
    <subcellularLocation>
        <location evidence="1">Nucleus</location>
    </subcellularLocation>
</comment>
<dbReference type="InterPro" id="IPR016722">
    <property type="entry name" value="DNA_pol_alpha_bsu"/>
</dbReference>
<dbReference type="OrthoDB" id="336885at2759"/>
<sequence length="435" mass="50203">MNCGRKKAETENSHNDDPQKGQDMILKKLQNKNNKFTKKQKLTYVVCNNKEYESFFADKYDKQKFIKNRIDLLYNSYLKSIKISSFDNLTVHKNTEIWIIGSLTTITGEKINSENICLENSDFSQKYIKIDISKLKNFLFFNGQVVAFRGFLHNFFKNKKQSTDFSDFDTSNSSLNDNEMYGSEIITGNVHNNLVFKSNEFSIKPHVSNPIKSKKALSFVVAKGPFTEILIENYARCDASAVILLGPFTEKRQDFSDFIVLCKNTFKKKMSVKVFLVPSTEDKEFDPCYPQNAREIDYNDVICLSNPAIIELNDHSVVINNFDILKDLSAYSLTDVTQNYMQTKKDFEVFNRMICRQTLLQKNLLPVFPPQSFVYSQNNLSLNIIPNVYIISSIFDSFEMMECACHFINMGNIGGLAYECVFDQTSQKFIVNKFI</sequence>
<evidence type="ECO:0000256" key="4">
    <source>
        <dbReference type="ARBA" id="ARBA00022705"/>
    </source>
</evidence>
<dbReference type="GO" id="GO:0006270">
    <property type="term" value="P:DNA replication initiation"/>
    <property type="evidence" value="ECO:0007669"/>
    <property type="project" value="TreeGrafter"/>
</dbReference>
<protein>
    <recommendedName>
        <fullName evidence="3">DNA polymerase alpha subunit B</fullName>
    </recommendedName>
</protein>
<dbReference type="Gene3D" id="3.60.21.60">
    <property type="match status" value="1"/>
</dbReference>